<dbReference type="GO" id="GO:0004022">
    <property type="term" value="F:alcohol dehydrogenase (NAD+) activity"/>
    <property type="evidence" value="ECO:0007669"/>
    <property type="project" value="TreeGrafter"/>
</dbReference>
<evidence type="ECO:0000313" key="4">
    <source>
        <dbReference type="EMBL" id="SBV99721.1"/>
    </source>
</evidence>
<dbReference type="SUPFAM" id="SSF56796">
    <property type="entry name" value="Dehydroquinate synthase-like"/>
    <property type="match status" value="1"/>
</dbReference>
<evidence type="ECO:0000256" key="1">
    <source>
        <dbReference type="ARBA" id="ARBA00023002"/>
    </source>
</evidence>
<gene>
    <name evidence="4" type="primary">tfdFII</name>
    <name evidence="4" type="ORF">KL86APRO_11209</name>
</gene>
<dbReference type="InterPro" id="IPR039697">
    <property type="entry name" value="Alcohol_dehydrogenase_Fe"/>
</dbReference>
<keyword evidence="1 4" id="KW-0560">Oxidoreductase</keyword>
<dbReference type="InterPro" id="IPR001670">
    <property type="entry name" value="ADH_Fe/GldA"/>
</dbReference>
<organism evidence="4">
    <name type="scientific">uncultured Alphaproteobacteria bacterium</name>
    <dbReference type="NCBI Taxonomy" id="91750"/>
    <lineage>
        <taxon>Bacteria</taxon>
        <taxon>Pseudomonadati</taxon>
        <taxon>Pseudomonadota</taxon>
        <taxon>Alphaproteobacteria</taxon>
        <taxon>environmental samples</taxon>
    </lineage>
</organism>
<accession>A0A212JJX3</accession>
<dbReference type="GO" id="GO:0018506">
    <property type="term" value="F:maleylacetate reductase activity"/>
    <property type="evidence" value="ECO:0007669"/>
    <property type="project" value="UniProtKB-EC"/>
</dbReference>
<evidence type="ECO:0000259" key="3">
    <source>
        <dbReference type="Pfam" id="PF25137"/>
    </source>
</evidence>
<dbReference type="Gene3D" id="1.20.1090.10">
    <property type="entry name" value="Dehydroquinate synthase-like - alpha domain"/>
    <property type="match status" value="1"/>
</dbReference>
<evidence type="ECO:0000259" key="2">
    <source>
        <dbReference type="Pfam" id="PF00465"/>
    </source>
</evidence>
<dbReference type="EMBL" id="FLUO01000001">
    <property type="protein sequence ID" value="SBV99721.1"/>
    <property type="molecule type" value="Genomic_DNA"/>
</dbReference>
<dbReference type="GO" id="GO:0046872">
    <property type="term" value="F:metal ion binding"/>
    <property type="evidence" value="ECO:0007669"/>
    <property type="project" value="InterPro"/>
</dbReference>
<protein>
    <submittedName>
        <fullName evidence="4">Maleylacetate reductase 2</fullName>
        <ecNumber evidence="4">1.3.1.32</ecNumber>
    </submittedName>
</protein>
<feature type="domain" description="Fe-containing alcohol dehydrogenase-like C-terminal" evidence="3">
    <location>
        <begin position="176"/>
        <end position="356"/>
    </location>
</feature>
<dbReference type="PANTHER" id="PTHR11496:SF83">
    <property type="entry name" value="HYDROXYACID-OXOACID TRANSHYDROGENASE, MITOCHONDRIAL"/>
    <property type="match status" value="1"/>
</dbReference>
<dbReference type="Pfam" id="PF00465">
    <property type="entry name" value="Fe-ADH"/>
    <property type="match status" value="1"/>
</dbReference>
<sequence>MAKPALASQPDGLRFVHQTWPRRVVFGSGASTETARELAALGAGRVLVIHTPGRAPVAERIARDLGRAWAGSISGARQHVGVAEAAAAAERAKALGADWLLAVGGGAATGLAKAAALDVCLPVAAVPTTYSGSEMTAIWGLTRDGEKVNGRDERVRPRLVVYDPDLLAGFPPAAAAASALNAFAHCAEALYAADASPLVRLVAERGAAALARGLESLAVGEPAEAALLEGAWLGGDALGSAAMGLHHKLCHVLGGMCGLPHAEMHAVLLPYVLAFNAPAASAALARLADAVGAGDAAGCTVWLRAISERLGLPRSLAAIGMPEAAVAPAAAAAARAAYANPRAASAAEIETLLTAALKGDAPADVSAVRGGH</sequence>
<dbReference type="Gene3D" id="3.40.50.1970">
    <property type="match status" value="1"/>
</dbReference>
<reference evidence="4" key="1">
    <citation type="submission" date="2016-04" db="EMBL/GenBank/DDBJ databases">
        <authorList>
            <person name="Evans L.H."/>
            <person name="Alamgir A."/>
            <person name="Owens N."/>
            <person name="Weber N.D."/>
            <person name="Virtaneva K."/>
            <person name="Barbian K."/>
            <person name="Babar A."/>
            <person name="Rosenke K."/>
        </authorList>
    </citation>
    <scope>NUCLEOTIDE SEQUENCE</scope>
    <source>
        <strain evidence="4">86</strain>
    </source>
</reference>
<dbReference type="Pfam" id="PF25137">
    <property type="entry name" value="ADH_Fe_C"/>
    <property type="match status" value="1"/>
</dbReference>
<name>A0A212JJX3_9PROT</name>
<dbReference type="AlphaFoldDB" id="A0A212JJX3"/>
<dbReference type="InterPro" id="IPR056798">
    <property type="entry name" value="ADH_Fe_C"/>
</dbReference>
<feature type="domain" description="Alcohol dehydrogenase iron-type/glycerol dehydrogenase GldA" evidence="2">
    <location>
        <begin position="21"/>
        <end position="164"/>
    </location>
</feature>
<dbReference type="PANTHER" id="PTHR11496">
    <property type="entry name" value="ALCOHOL DEHYDROGENASE"/>
    <property type="match status" value="1"/>
</dbReference>
<proteinExistence type="predicted"/>
<dbReference type="EC" id="1.3.1.32" evidence="4"/>